<evidence type="ECO:0000256" key="4">
    <source>
        <dbReference type="SAM" id="Phobius"/>
    </source>
</evidence>
<evidence type="ECO:0000256" key="3">
    <source>
        <dbReference type="SAM" id="MobiDB-lite"/>
    </source>
</evidence>
<dbReference type="InterPro" id="IPR043128">
    <property type="entry name" value="Rev_trsase/Diguanyl_cyclase"/>
</dbReference>
<dbReference type="Gene3D" id="3.30.70.270">
    <property type="match status" value="1"/>
</dbReference>
<evidence type="ECO:0000256" key="1">
    <source>
        <dbReference type="ARBA" id="ARBA00012528"/>
    </source>
</evidence>
<keyword evidence="7" id="KW-1185">Reference proteome</keyword>
<dbReference type="SUPFAM" id="SSF55073">
    <property type="entry name" value="Nucleotide cyclase"/>
    <property type="match status" value="1"/>
</dbReference>
<dbReference type="CDD" id="cd01949">
    <property type="entry name" value="GGDEF"/>
    <property type="match status" value="1"/>
</dbReference>
<dbReference type="EC" id="2.7.7.65" evidence="1"/>
<protein>
    <recommendedName>
        <fullName evidence="1">diguanylate cyclase</fullName>
        <ecNumber evidence="1">2.7.7.65</ecNumber>
    </recommendedName>
</protein>
<evidence type="ECO:0000313" key="6">
    <source>
        <dbReference type="EMBL" id="MBD8525235.1"/>
    </source>
</evidence>
<dbReference type="InterPro" id="IPR029787">
    <property type="entry name" value="Nucleotide_cyclase"/>
</dbReference>
<dbReference type="Pfam" id="PF00990">
    <property type="entry name" value="GGDEF"/>
    <property type="match status" value="1"/>
</dbReference>
<organism evidence="6 7">
    <name type="scientific">Pseudomarimonas arenosa</name>
    <dbReference type="NCBI Taxonomy" id="2774145"/>
    <lineage>
        <taxon>Bacteria</taxon>
        <taxon>Pseudomonadati</taxon>
        <taxon>Pseudomonadota</taxon>
        <taxon>Gammaproteobacteria</taxon>
        <taxon>Lysobacterales</taxon>
        <taxon>Lysobacteraceae</taxon>
        <taxon>Pseudomarimonas</taxon>
    </lineage>
</organism>
<comment type="caution">
    <text evidence="6">The sequence shown here is derived from an EMBL/GenBank/DDBJ whole genome shotgun (WGS) entry which is preliminary data.</text>
</comment>
<keyword evidence="4" id="KW-1133">Transmembrane helix</keyword>
<name>A0AAW3ZJX8_9GAMM</name>
<evidence type="ECO:0000259" key="5">
    <source>
        <dbReference type="PROSITE" id="PS50887"/>
    </source>
</evidence>
<dbReference type="NCBIfam" id="TIGR00254">
    <property type="entry name" value="GGDEF"/>
    <property type="match status" value="1"/>
</dbReference>
<evidence type="ECO:0000313" key="7">
    <source>
        <dbReference type="Proteomes" id="UP000613768"/>
    </source>
</evidence>
<dbReference type="SMART" id="SM00267">
    <property type="entry name" value="GGDEF"/>
    <property type="match status" value="1"/>
</dbReference>
<dbReference type="AlphaFoldDB" id="A0AAW3ZJX8"/>
<feature type="transmembrane region" description="Helical" evidence="4">
    <location>
        <begin position="72"/>
        <end position="93"/>
    </location>
</feature>
<comment type="catalytic activity">
    <reaction evidence="2">
        <text>2 GTP = 3',3'-c-di-GMP + 2 diphosphate</text>
        <dbReference type="Rhea" id="RHEA:24898"/>
        <dbReference type="ChEBI" id="CHEBI:33019"/>
        <dbReference type="ChEBI" id="CHEBI:37565"/>
        <dbReference type="ChEBI" id="CHEBI:58805"/>
        <dbReference type="EC" id="2.7.7.65"/>
    </reaction>
</comment>
<dbReference type="InterPro" id="IPR050469">
    <property type="entry name" value="Diguanylate_Cyclase"/>
</dbReference>
<dbReference type="GO" id="GO:0052621">
    <property type="term" value="F:diguanylate cyclase activity"/>
    <property type="evidence" value="ECO:0007669"/>
    <property type="project" value="UniProtKB-EC"/>
</dbReference>
<sequence>MAELLLWQWSTAVQISSAALVAIFFVAFRRSTGRREVVWWMCAWLANGLALLVTWMFWFWQPQGLLVPTLQAAYTLCKSAFVAAMVVGAWVFARNRVERPLTLALVLPPLLLTFLGGWWVQSIPQLGMLQASVIALALSSGALICWTAPGRGLLWLGIGFLLRALLAAAEFAAYAWSATAEPGSLPSYVGIFLASHSSFDTGAEWVIALGAVLAVSHRNHAELDASHAELHQAHEALKRVAERDPLTGIYNRRMLPQLIERVRQHGARLLFFDLDDFKAINDSLGHDIGDACLRRFAQALQSNFGEATGVVRYAGDEFVVLLPDTLSSDVASRLDHLRDDLAANDVGVPGIGFSVGDTPIEPGDSPERALLRADKLMYLDKAERRRVPRSATVSPIRPPRVEPPKAG</sequence>
<evidence type="ECO:0000256" key="2">
    <source>
        <dbReference type="ARBA" id="ARBA00034247"/>
    </source>
</evidence>
<feature type="domain" description="GGDEF" evidence="5">
    <location>
        <begin position="265"/>
        <end position="392"/>
    </location>
</feature>
<dbReference type="EMBL" id="JACYTR010000007">
    <property type="protein sequence ID" value="MBD8525235.1"/>
    <property type="molecule type" value="Genomic_DNA"/>
</dbReference>
<feature type="transmembrane region" description="Helical" evidence="4">
    <location>
        <begin position="126"/>
        <end position="146"/>
    </location>
</feature>
<dbReference type="PANTHER" id="PTHR45138:SF9">
    <property type="entry name" value="DIGUANYLATE CYCLASE DGCM-RELATED"/>
    <property type="match status" value="1"/>
</dbReference>
<reference evidence="6 7" key="1">
    <citation type="submission" date="2020-09" db="EMBL/GenBank/DDBJ databases">
        <title>Pseudoxanthomonas sp. CAU 1598 isolated from sand of Yaerae Beach.</title>
        <authorList>
            <person name="Kim W."/>
        </authorList>
    </citation>
    <scope>NUCLEOTIDE SEQUENCE [LARGE SCALE GENOMIC DNA]</scope>
    <source>
        <strain evidence="6 7">CAU 1598</strain>
    </source>
</reference>
<dbReference type="InterPro" id="IPR000160">
    <property type="entry name" value="GGDEF_dom"/>
</dbReference>
<gene>
    <name evidence="6" type="ORF">IFO71_05710</name>
</gene>
<dbReference type="RefSeq" id="WP_192028575.1">
    <property type="nucleotide sequence ID" value="NZ_JACYTR010000007.1"/>
</dbReference>
<feature type="transmembrane region" description="Helical" evidence="4">
    <location>
        <begin position="6"/>
        <end position="28"/>
    </location>
</feature>
<feature type="region of interest" description="Disordered" evidence="3">
    <location>
        <begin position="383"/>
        <end position="407"/>
    </location>
</feature>
<keyword evidence="4" id="KW-0472">Membrane</keyword>
<feature type="transmembrane region" description="Helical" evidence="4">
    <location>
        <begin position="100"/>
        <end position="120"/>
    </location>
</feature>
<feature type="transmembrane region" description="Helical" evidence="4">
    <location>
        <begin position="153"/>
        <end position="176"/>
    </location>
</feature>
<dbReference type="Proteomes" id="UP000613768">
    <property type="component" value="Unassembled WGS sequence"/>
</dbReference>
<feature type="transmembrane region" description="Helical" evidence="4">
    <location>
        <begin position="37"/>
        <end position="60"/>
    </location>
</feature>
<dbReference type="PROSITE" id="PS50887">
    <property type="entry name" value="GGDEF"/>
    <property type="match status" value="1"/>
</dbReference>
<dbReference type="PANTHER" id="PTHR45138">
    <property type="entry name" value="REGULATORY COMPONENTS OF SENSORY TRANSDUCTION SYSTEM"/>
    <property type="match status" value="1"/>
</dbReference>
<accession>A0AAW3ZJX8</accession>
<proteinExistence type="predicted"/>
<keyword evidence="4" id="KW-0812">Transmembrane</keyword>